<dbReference type="Proteomes" id="UP000199440">
    <property type="component" value="Unassembled WGS sequence"/>
</dbReference>
<organism evidence="2 3">
    <name type="scientific">Kriegella aquimaris</name>
    <dbReference type="NCBI Taxonomy" id="192904"/>
    <lineage>
        <taxon>Bacteria</taxon>
        <taxon>Pseudomonadati</taxon>
        <taxon>Bacteroidota</taxon>
        <taxon>Flavobacteriia</taxon>
        <taxon>Flavobacteriales</taxon>
        <taxon>Flavobacteriaceae</taxon>
        <taxon>Kriegella</taxon>
    </lineage>
</organism>
<evidence type="ECO:0008006" key="4">
    <source>
        <dbReference type="Google" id="ProtNLM"/>
    </source>
</evidence>
<dbReference type="OrthoDB" id="1441360at2"/>
<gene>
    <name evidence="2" type="ORF">SAMN04488514_105147</name>
</gene>
<evidence type="ECO:0000256" key="1">
    <source>
        <dbReference type="SAM" id="SignalP"/>
    </source>
</evidence>
<accession>A0A1G9QRM3</accession>
<keyword evidence="1" id="KW-0732">Signal</keyword>
<feature type="chain" id="PRO_5011563655" description="Lipoprotein" evidence="1">
    <location>
        <begin position="23"/>
        <end position="145"/>
    </location>
</feature>
<reference evidence="2 3" key="1">
    <citation type="submission" date="2016-10" db="EMBL/GenBank/DDBJ databases">
        <authorList>
            <person name="de Groot N.N."/>
        </authorList>
    </citation>
    <scope>NUCLEOTIDE SEQUENCE [LARGE SCALE GENOMIC DNA]</scope>
    <source>
        <strain evidence="2 3">DSM 19886</strain>
    </source>
</reference>
<evidence type="ECO:0000313" key="3">
    <source>
        <dbReference type="Proteomes" id="UP000199440"/>
    </source>
</evidence>
<keyword evidence="3" id="KW-1185">Reference proteome</keyword>
<feature type="signal peptide" evidence="1">
    <location>
        <begin position="1"/>
        <end position="22"/>
    </location>
</feature>
<protein>
    <recommendedName>
        <fullName evidence="4">Lipoprotein</fullName>
    </recommendedName>
</protein>
<dbReference type="AlphaFoldDB" id="A0A1G9QRM3"/>
<dbReference type="STRING" id="192904.SAMN04488514_105147"/>
<dbReference type="RefSeq" id="WP_089889346.1">
    <property type="nucleotide sequence ID" value="NZ_FNGV01000005.1"/>
</dbReference>
<name>A0A1G9QRM3_9FLAO</name>
<proteinExistence type="predicted"/>
<dbReference type="EMBL" id="FNGV01000005">
    <property type="protein sequence ID" value="SDM12915.1"/>
    <property type="molecule type" value="Genomic_DNA"/>
</dbReference>
<dbReference type="PROSITE" id="PS51257">
    <property type="entry name" value="PROKAR_LIPOPROTEIN"/>
    <property type="match status" value="1"/>
</dbReference>
<sequence length="145" mass="15633">MRTIKNRIKKAFSILITLILMAAIMGCSKSDDGGSDVPVKAGKLSVTIDGVNNCNGGTILDFKLPYTLSQETEIKRLNIKTKLSNGSSDDFIDATFNDTGSTITFSQCTVFGTVSWVDYEVRLESDNGALSNSSKVRINKPNGAN</sequence>
<evidence type="ECO:0000313" key="2">
    <source>
        <dbReference type="EMBL" id="SDM12915.1"/>
    </source>
</evidence>